<gene>
    <name evidence="2" type="ordered locus">Bache_0303</name>
</gene>
<dbReference type="EMBL" id="CP002352">
    <property type="protein sequence ID" value="ADV42332.1"/>
    <property type="molecule type" value="Genomic_DNA"/>
</dbReference>
<dbReference type="SUPFAM" id="SSF46955">
    <property type="entry name" value="Putative DNA-binding domain"/>
    <property type="match status" value="1"/>
</dbReference>
<feature type="domain" description="Helix-turn-helix" evidence="1">
    <location>
        <begin position="43"/>
        <end position="89"/>
    </location>
</feature>
<dbReference type="AlphaFoldDB" id="E6SUB4"/>
<evidence type="ECO:0000313" key="2">
    <source>
        <dbReference type="EMBL" id="ADV42332.1"/>
    </source>
</evidence>
<keyword evidence="3" id="KW-1185">Reference proteome</keyword>
<organism evidence="2 3">
    <name type="scientific">Bacteroides helcogenes (strain ATCC 35417 / DSM 20613 / JCM 6297 / CCUG 15421 / P 36-108)</name>
    <dbReference type="NCBI Taxonomy" id="693979"/>
    <lineage>
        <taxon>Bacteria</taxon>
        <taxon>Pseudomonadati</taxon>
        <taxon>Bacteroidota</taxon>
        <taxon>Bacteroidia</taxon>
        <taxon>Bacteroidales</taxon>
        <taxon>Bacteroidaceae</taxon>
        <taxon>Bacteroides</taxon>
    </lineage>
</organism>
<dbReference type="InterPro" id="IPR041657">
    <property type="entry name" value="HTH_17"/>
</dbReference>
<dbReference type="Proteomes" id="UP000008630">
    <property type="component" value="Chromosome"/>
</dbReference>
<evidence type="ECO:0000259" key="1">
    <source>
        <dbReference type="Pfam" id="PF12728"/>
    </source>
</evidence>
<dbReference type="Pfam" id="PF12728">
    <property type="entry name" value="HTH_17"/>
    <property type="match status" value="1"/>
</dbReference>
<name>E6SUB4_BACT6</name>
<sequence length="90" mass="10799">MKISELVSCGANVQLVVNALELKEFFEELKIISEPKEEKKEKYLRVEEVIEMLHVDRSTLWRWNREEYLKTLKIGGKVRYRLSEVEQLMK</sequence>
<dbReference type="HOGENOM" id="CLU_149148_0_0_10"/>
<dbReference type="InterPro" id="IPR009061">
    <property type="entry name" value="DNA-bd_dom_put_sf"/>
</dbReference>
<dbReference type="OrthoDB" id="1263240at2"/>
<accession>E6SUB4</accession>
<reference key="1">
    <citation type="submission" date="2010-11" db="EMBL/GenBank/DDBJ databases">
        <title>The complete genome of Bacteroides helcogenes P 36-108.</title>
        <authorList>
            <consortium name="US DOE Joint Genome Institute (JGI-PGF)"/>
            <person name="Lucas S."/>
            <person name="Copeland A."/>
            <person name="Lapidus A."/>
            <person name="Bruce D."/>
            <person name="Goodwin L."/>
            <person name="Pitluck S."/>
            <person name="Kyrpides N."/>
            <person name="Mavromatis K."/>
            <person name="Ivanova N."/>
            <person name="Zeytun A."/>
            <person name="Brettin T."/>
            <person name="Detter J.C."/>
            <person name="Tapia R."/>
            <person name="Han C."/>
            <person name="Land M."/>
            <person name="Hauser L."/>
            <person name="Markowitz V."/>
            <person name="Cheng J.-F."/>
            <person name="Hugenholtz P."/>
            <person name="Woyke T."/>
            <person name="Wu D."/>
            <person name="Gronow S."/>
            <person name="Wellnitz S."/>
            <person name="Brambilla E."/>
            <person name="Klenk H.-P."/>
            <person name="Eisen J.A."/>
        </authorList>
    </citation>
    <scope>NUCLEOTIDE SEQUENCE</scope>
    <source>
        <strain>P 36-108</strain>
    </source>
</reference>
<dbReference type="KEGG" id="bhl:Bache_0303"/>
<evidence type="ECO:0000313" key="3">
    <source>
        <dbReference type="Proteomes" id="UP000008630"/>
    </source>
</evidence>
<proteinExistence type="predicted"/>
<reference evidence="2 3" key="2">
    <citation type="journal article" date="2011" name="Stand. Genomic Sci.">
        <title>Complete genome sequence of Bacteroides helcogenes type strain (P 36-108).</title>
        <authorList>
            <person name="Pati A."/>
            <person name="Gronow S."/>
            <person name="Zeytun A."/>
            <person name="Lapidus A."/>
            <person name="Nolan M."/>
            <person name="Hammon N."/>
            <person name="Deshpande S."/>
            <person name="Cheng J.F."/>
            <person name="Tapia R."/>
            <person name="Han C."/>
            <person name="Goodwin L."/>
            <person name="Pitluck S."/>
            <person name="Liolios K."/>
            <person name="Pagani I."/>
            <person name="Ivanova N."/>
            <person name="Mavromatis K."/>
            <person name="Chen A."/>
            <person name="Palaniappan K."/>
            <person name="Land M."/>
            <person name="Hauser L."/>
            <person name="Chang Y.J."/>
            <person name="Jeffries C.D."/>
            <person name="Detter J.C."/>
            <person name="Brambilla E."/>
            <person name="Rohde M."/>
            <person name="Goker M."/>
            <person name="Woyke T."/>
            <person name="Bristow J."/>
            <person name="Eisen J.A."/>
            <person name="Markowitz V."/>
            <person name="Hugenholtz P."/>
            <person name="Kyrpides N.C."/>
            <person name="Klenk H.P."/>
            <person name="Lucas S."/>
        </authorList>
    </citation>
    <scope>NUCLEOTIDE SEQUENCE [LARGE SCALE GENOMIC DNA]</scope>
    <source>
        <strain evidence="3">ATCC 35417 / DSM 20613 / JCM 6297 / CCUG 15421 / P 36-108</strain>
    </source>
</reference>
<dbReference type="STRING" id="693979.Bache_0303"/>
<protein>
    <submittedName>
        <fullName evidence="2">Prophage CP4-57 regulatory</fullName>
    </submittedName>
</protein>
<dbReference type="RefSeq" id="WP_013545949.1">
    <property type="nucleotide sequence ID" value="NC_014933.1"/>
</dbReference>
<dbReference type="eggNOG" id="COG2452">
    <property type="taxonomic scope" value="Bacteria"/>
</dbReference>